<reference evidence="3" key="1">
    <citation type="submission" date="2017-02" db="UniProtKB">
        <authorList>
            <consortium name="WormBaseParasite"/>
        </authorList>
    </citation>
    <scope>IDENTIFICATION</scope>
</reference>
<evidence type="ECO:0000256" key="1">
    <source>
        <dbReference type="SAM" id="Phobius"/>
    </source>
</evidence>
<sequence length="241" mass="27910">MDYVSYTITISALVIGIVANSTAICVIVNYPVEKKNKHFGILLLIQFIAGLLTSVFQSVFSFYLLIIENHLVYIFNIFDSYWYNFSLKRFFISFVFFFLYFNVVYVAGIVIARYYLVCKQNDLNLKQASSIFIFTIIPCICASLAIWITVNEGIPKNILGDWIKKNNISLIGISESTEAIAFDIVSFFSYQIHSNFLPGINFIVLFICFNIIYIFGNVYNYHFVCKKIQKTYCKLFTYNVK</sequence>
<keyword evidence="1" id="KW-1133">Transmembrane helix</keyword>
<feature type="transmembrane region" description="Helical" evidence="1">
    <location>
        <begin position="90"/>
        <end position="116"/>
    </location>
</feature>
<evidence type="ECO:0000313" key="2">
    <source>
        <dbReference type="Proteomes" id="UP000046392"/>
    </source>
</evidence>
<keyword evidence="1" id="KW-0812">Transmembrane</keyword>
<protein>
    <submittedName>
        <fullName evidence="3">7TM_GPCR_Srx domain-containing protein</fullName>
    </submittedName>
</protein>
<proteinExistence type="predicted"/>
<evidence type="ECO:0000313" key="3">
    <source>
        <dbReference type="WBParaSite" id="SPAL_0000796584.1"/>
    </source>
</evidence>
<feature type="transmembrane region" description="Helical" evidence="1">
    <location>
        <begin position="6"/>
        <end position="30"/>
    </location>
</feature>
<keyword evidence="1" id="KW-0472">Membrane</keyword>
<name>A0A0N5BPZ0_STREA</name>
<dbReference type="WBParaSite" id="SPAL_0000796584.1">
    <property type="protein sequence ID" value="SPAL_0000796584.1"/>
    <property type="gene ID" value="SPAL_0000796584"/>
</dbReference>
<keyword evidence="2" id="KW-1185">Reference proteome</keyword>
<dbReference type="AlphaFoldDB" id="A0A0N5BPZ0"/>
<feature type="transmembrane region" description="Helical" evidence="1">
    <location>
        <begin position="128"/>
        <end position="150"/>
    </location>
</feature>
<accession>A0A0N5BPZ0</accession>
<organism evidence="2 3">
    <name type="scientific">Strongyloides papillosus</name>
    <name type="common">Intestinal threadworm</name>
    <dbReference type="NCBI Taxonomy" id="174720"/>
    <lineage>
        <taxon>Eukaryota</taxon>
        <taxon>Metazoa</taxon>
        <taxon>Ecdysozoa</taxon>
        <taxon>Nematoda</taxon>
        <taxon>Chromadorea</taxon>
        <taxon>Rhabditida</taxon>
        <taxon>Tylenchina</taxon>
        <taxon>Panagrolaimomorpha</taxon>
        <taxon>Strongyloidoidea</taxon>
        <taxon>Strongyloididae</taxon>
        <taxon>Strongyloides</taxon>
    </lineage>
</organism>
<feature type="transmembrane region" description="Helical" evidence="1">
    <location>
        <begin position="196"/>
        <end position="219"/>
    </location>
</feature>
<dbReference type="Proteomes" id="UP000046392">
    <property type="component" value="Unplaced"/>
</dbReference>
<feature type="transmembrane region" description="Helical" evidence="1">
    <location>
        <begin position="42"/>
        <end position="66"/>
    </location>
</feature>